<proteinExistence type="predicted"/>
<organism>
    <name type="scientific">Branchiostoma floridae</name>
    <name type="common">Florida lancelet</name>
    <name type="synonym">Amphioxus</name>
    <dbReference type="NCBI Taxonomy" id="7739"/>
    <lineage>
        <taxon>Eukaryota</taxon>
        <taxon>Metazoa</taxon>
        <taxon>Chordata</taxon>
        <taxon>Cephalochordata</taxon>
        <taxon>Leptocardii</taxon>
        <taxon>Amphioxiformes</taxon>
        <taxon>Branchiostomatidae</taxon>
        <taxon>Branchiostoma</taxon>
    </lineage>
</organism>
<protein>
    <submittedName>
        <fullName evidence="2">Uncharacterized protein</fullName>
    </submittedName>
</protein>
<name>C3YXG8_BRAFL</name>
<evidence type="ECO:0000313" key="2">
    <source>
        <dbReference type="EMBL" id="EEN54777.1"/>
    </source>
</evidence>
<reference evidence="2" key="1">
    <citation type="journal article" date="2008" name="Nature">
        <title>The amphioxus genome and the evolution of the chordate karyotype.</title>
        <authorList>
            <consortium name="US DOE Joint Genome Institute (JGI-PGF)"/>
            <person name="Putnam N.H."/>
            <person name="Butts T."/>
            <person name="Ferrier D.E.K."/>
            <person name="Furlong R.F."/>
            <person name="Hellsten U."/>
            <person name="Kawashima T."/>
            <person name="Robinson-Rechavi M."/>
            <person name="Shoguchi E."/>
            <person name="Terry A."/>
            <person name="Yu J.-K."/>
            <person name="Benito-Gutierrez E.L."/>
            <person name="Dubchak I."/>
            <person name="Garcia-Fernandez J."/>
            <person name="Gibson-Brown J.J."/>
            <person name="Grigoriev I.V."/>
            <person name="Horton A.C."/>
            <person name="de Jong P.J."/>
            <person name="Jurka J."/>
            <person name="Kapitonov V.V."/>
            <person name="Kohara Y."/>
            <person name="Kuroki Y."/>
            <person name="Lindquist E."/>
            <person name="Lucas S."/>
            <person name="Osoegawa K."/>
            <person name="Pennacchio L.A."/>
            <person name="Salamov A.A."/>
            <person name="Satou Y."/>
            <person name="Sauka-Spengler T."/>
            <person name="Schmutz J."/>
            <person name="Shin-I T."/>
            <person name="Toyoda A."/>
            <person name="Bronner-Fraser M."/>
            <person name="Fujiyama A."/>
            <person name="Holland L.Z."/>
            <person name="Holland P.W.H."/>
            <person name="Satoh N."/>
            <person name="Rokhsar D.S."/>
        </authorList>
    </citation>
    <scope>NUCLEOTIDE SEQUENCE [LARGE SCALE GENOMIC DNA]</scope>
    <source>
        <strain evidence="2">S238N-H82</strain>
        <tissue evidence="2">Testes</tissue>
    </source>
</reference>
<dbReference type="InParanoid" id="C3YXG8"/>
<dbReference type="EMBL" id="GG666563">
    <property type="protein sequence ID" value="EEN54777.1"/>
    <property type="molecule type" value="Genomic_DNA"/>
</dbReference>
<feature type="region of interest" description="Disordered" evidence="1">
    <location>
        <begin position="69"/>
        <end position="88"/>
    </location>
</feature>
<gene>
    <name evidence="2" type="ORF">BRAFLDRAFT_74557</name>
</gene>
<sequence>MLVTEDCLTKLHSLSVLISLRYNPPASPHQEEEMLVLMQTGGEGQVQKRKLKENQDGCQCGASPAGLGWVGGMSTEPHEPPIPVDSSGCEVWVHSPHVPERALPGTGSHQTFSRLLEHDTRISYIMVSEGVVLP</sequence>
<evidence type="ECO:0000256" key="1">
    <source>
        <dbReference type="SAM" id="MobiDB-lite"/>
    </source>
</evidence>
<accession>C3YXG8</accession>
<dbReference type="AlphaFoldDB" id="C3YXG8"/>